<reference evidence="2" key="2">
    <citation type="submission" date="2015-09" db="EMBL/GenBank/DDBJ databases">
        <title>Draft genome sequence of Mycobacterium neoaurum DSM 44074.</title>
        <authorList>
            <person name="Croce O."/>
            <person name="Robert C."/>
            <person name="Raoult D."/>
            <person name="Drancourt M."/>
        </authorList>
    </citation>
    <scope>NUCLEOTIDE SEQUENCE</scope>
    <source>
        <strain evidence="2">DSM 44074</strain>
    </source>
</reference>
<protein>
    <recommendedName>
        <fullName evidence="4">Cellulose synthase subunit</fullName>
    </recommendedName>
</protein>
<feature type="transmembrane region" description="Helical" evidence="1">
    <location>
        <begin position="633"/>
        <end position="653"/>
    </location>
</feature>
<gene>
    <name evidence="2" type="ORF">BN1047_04770</name>
</gene>
<dbReference type="AlphaFoldDB" id="A0AAV2WRD6"/>
<evidence type="ECO:0000313" key="2">
    <source>
        <dbReference type="EMBL" id="CDQ46856.1"/>
    </source>
</evidence>
<evidence type="ECO:0000313" key="3">
    <source>
        <dbReference type="Proteomes" id="UP000028864"/>
    </source>
</evidence>
<accession>A0AAV2WRD6</accession>
<sequence>MSSTRDDAEVGHGVRGIPRLLAVTAAVLLAGGLALPGIASAEPEAETSLANSPSLSLRVLGGDPTITLYGVEGTQTVSIPVQAGLLPTELNVTARLPVNALGGTIEVIQDDRVISRVPLPPDDGRFAIPLIGARVVDSAVTVQLHSFLTLPEGNCVFEADNPLRLGDAEVRYAGQEVAPNSVAEFLPPILRKLTIFVPREPSSAESDAALKLATATVARYGTQRIEVELVENDGAAVPAPQPLERQIVVREGGDARLALTGTNAVRALSVSGSAGDLANQTRLLSSDLAQLAVQSAAVVGPLSAAPVLPSDHTTIRGLGQPGVNATALVNPKVTIPLDQTRLGRAVEDVRVHLQGSYTPLPSGLAGQVVVSVRGEVLDRWPTESAGAIDRWVNVPNRLLERYTNLDVEVNAAGNTGRCGEFQPITLTIDGESAVESAPADPPTPLGFQSLPQALMPRIEIGVGDGTSVEFADLRRAVSILTGLQRLSGLPFDTAVVSTDDAIASANPAVVVSADGWAADNVTLPVAVSADGVITVENVDGTGKSTTLALDPQVGFGSLQALYSGGRTLLVATSSDAPGELDRLLQWLDTDVMRWSGLRGNALIAVPGRDVIQLTTPESVQPDAAAGADRSSRYLLAGAAATAVVVIGAGLVLLRARRSRGAADPS</sequence>
<keyword evidence="1" id="KW-0812">Transmembrane</keyword>
<name>A0AAV2WRD6_MYCNE</name>
<reference evidence="2" key="1">
    <citation type="submission" date="2014-05" db="EMBL/GenBank/DDBJ databases">
        <authorList>
            <person name="Urmite Genomes"/>
        </authorList>
    </citation>
    <scope>NUCLEOTIDE SEQUENCE</scope>
    <source>
        <strain evidence="2">DSM 44074</strain>
    </source>
</reference>
<proteinExistence type="predicted"/>
<dbReference type="RefSeq" id="WP_234411697.1">
    <property type="nucleotide sequence ID" value="NZ_LK021342.1"/>
</dbReference>
<dbReference type="Proteomes" id="UP000028864">
    <property type="component" value="Unassembled WGS sequence"/>
</dbReference>
<evidence type="ECO:0000256" key="1">
    <source>
        <dbReference type="SAM" id="Phobius"/>
    </source>
</evidence>
<organism evidence="2 3">
    <name type="scientific">Mycolicibacterium neoaurum</name>
    <name type="common">Mycobacterium neoaurum</name>
    <dbReference type="NCBI Taxonomy" id="1795"/>
    <lineage>
        <taxon>Bacteria</taxon>
        <taxon>Bacillati</taxon>
        <taxon>Actinomycetota</taxon>
        <taxon>Actinomycetes</taxon>
        <taxon>Mycobacteriales</taxon>
        <taxon>Mycobacteriaceae</taxon>
        <taxon>Mycolicibacterium</taxon>
    </lineage>
</organism>
<keyword evidence="1" id="KW-1133">Transmembrane helix</keyword>
<evidence type="ECO:0008006" key="4">
    <source>
        <dbReference type="Google" id="ProtNLM"/>
    </source>
</evidence>
<keyword evidence="1" id="KW-0472">Membrane</keyword>
<dbReference type="EMBL" id="LK021342">
    <property type="protein sequence ID" value="CDQ46856.1"/>
    <property type="molecule type" value="Genomic_DNA"/>
</dbReference>